<reference evidence="2 3" key="1">
    <citation type="submission" date="2018-04" db="EMBL/GenBank/DDBJ databases">
        <title>Pedobacter chongqingensis sp. nov., isolated from a rottenly hemp rope.</title>
        <authorList>
            <person name="Cai Y."/>
        </authorList>
    </citation>
    <scope>NUCLEOTIDE SEQUENCE [LARGE SCALE GENOMIC DNA]</scope>
    <source>
        <strain evidence="2 3">FJ4-8</strain>
    </source>
</reference>
<feature type="region of interest" description="Disordered" evidence="1">
    <location>
        <begin position="229"/>
        <end position="254"/>
    </location>
</feature>
<evidence type="ECO:0000256" key="1">
    <source>
        <dbReference type="SAM" id="MobiDB-lite"/>
    </source>
</evidence>
<name>A0A2U2PC69_9SPHI</name>
<dbReference type="AlphaFoldDB" id="A0A2U2PC69"/>
<organism evidence="2 3">
    <name type="scientific">Pararcticibacter amylolyticus</name>
    <dbReference type="NCBI Taxonomy" id="2173175"/>
    <lineage>
        <taxon>Bacteria</taxon>
        <taxon>Pseudomonadati</taxon>
        <taxon>Bacteroidota</taxon>
        <taxon>Sphingobacteriia</taxon>
        <taxon>Sphingobacteriales</taxon>
        <taxon>Sphingobacteriaceae</taxon>
        <taxon>Pararcticibacter</taxon>
    </lineage>
</organism>
<proteinExistence type="predicted"/>
<keyword evidence="3" id="KW-1185">Reference proteome</keyword>
<protein>
    <recommendedName>
        <fullName evidence="4">Peptidase S74 domain-containing protein</fullName>
    </recommendedName>
</protein>
<dbReference type="RefSeq" id="WP_109417596.1">
    <property type="nucleotide sequence ID" value="NZ_QEAS01000019.1"/>
</dbReference>
<evidence type="ECO:0000313" key="3">
    <source>
        <dbReference type="Proteomes" id="UP000245647"/>
    </source>
</evidence>
<gene>
    <name evidence="2" type="ORF">DDR33_20125</name>
</gene>
<dbReference type="Proteomes" id="UP000245647">
    <property type="component" value="Unassembled WGS sequence"/>
</dbReference>
<sequence length="254" mass="28326">MLVGYQSDNTTSVTALGRDNAYISGNLGLGTLNTGGYKLAVSGKACFSQFPFVVGDQTNDEYSVRFSIFYDNSMNNTIKYINFGKDNSLYNCGEIGFTHVSDNASSNFVTLGMYGQLENQRLYLFGDGNLGVGTKSPKGYKLAVAGPMIAESVKVQLQSTWPDYVFSPEHKLPALQELEHYIQENQHLPGMPSASEVKNDGIDLGRMNAALLKKVEELTLYIIEQNKELKEEKQKNHEQQKRLQKLEDRLNDAK</sequence>
<dbReference type="EMBL" id="QEAS01000019">
    <property type="protein sequence ID" value="PWG78960.1"/>
    <property type="molecule type" value="Genomic_DNA"/>
</dbReference>
<dbReference type="OrthoDB" id="657976at2"/>
<evidence type="ECO:0000313" key="2">
    <source>
        <dbReference type="EMBL" id="PWG78960.1"/>
    </source>
</evidence>
<evidence type="ECO:0008006" key="4">
    <source>
        <dbReference type="Google" id="ProtNLM"/>
    </source>
</evidence>
<accession>A0A2U2PC69</accession>
<comment type="caution">
    <text evidence="2">The sequence shown here is derived from an EMBL/GenBank/DDBJ whole genome shotgun (WGS) entry which is preliminary data.</text>
</comment>